<evidence type="ECO:0000313" key="2">
    <source>
        <dbReference type="EMBL" id="PSR72333.1"/>
    </source>
</evidence>
<dbReference type="Proteomes" id="UP000186601">
    <property type="component" value="Unassembled WGS sequence"/>
</dbReference>
<organism evidence="2 3">
    <name type="scientific">Hermanssonia centrifuga</name>
    <dbReference type="NCBI Taxonomy" id="98765"/>
    <lineage>
        <taxon>Eukaryota</taxon>
        <taxon>Fungi</taxon>
        <taxon>Dikarya</taxon>
        <taxon>Basidiomycota</taxon>
        <taxon>Agaricomycotina</taxon>
        <taxon>Agaricomycetes</taxon>
        <taxon>Polyporales</taxon>
        <taxon>Meruliaceae</taxon>
        <taxon>Hermanssonia</taxon>
    </lineage>
</organism>
<feature type="region of interest" description="Disordered" evidence="1">
    <location>
        <begin position="52"/>
        <end position="72"/>
    </location>
</feature>
<name>A0A2R6NJ16_9APHY</name>
<dbReference type="EMBL" id="MLYV02001195">
    <property type="protein sequence ID" value="PSR72333.1"/>
    <property type="molecule type" value="Genomic_DNA"/>
</dbReference>
<feature type="region of interest" description="Disordered" evidence="1">
    <location>
        <begin position="1"/>
        <end position="36"/>
    </location>
</feature>
<evidence type="ECO:0000313" key="3">
    <source>
        <dbReference type="Proteomes" id="UP000186601"/>
    </source>
</evidence>
<comment type="caution">
    <text evidence="2">The sequence shown here is derived from an EMBL/GenBank/DDBJ whole genome shotgun (WGS) entry which is preliminary data.</text>
</comment>
<gene>
    <name evidence="2" type="ORF">PHLCEN_2v11781</name>
</gene>
<protein>
    <submittedName>
        <fullName evidence="2">Uncharacterized protein</fullName>
    </submittedName>
</protein>
<feature type="compositionally biased region" description="Acidic residues" evidence="1">
    <location>
        <begin position="62"/>
        <end position="72"/>
    </location>
</feature>
<proteinExistence type="predicted"/>
<accession>A0A2R6NJ16</accession>
<sequence>MAAMIEYAGTKKAPSNEWKSQTHPGGKSHTCDMTTGDKRIYGGCISPKYLPRKRLKEQHPCEEEEEEEEEEE</sequence>
<evidence type="ECO:0000256" key="1">
    <source>
        <dbReference type="SAM" id="MobiDB-lite"/>
    </source>
</evidence>
<dbReference type="AlphaFoldDB" id="A0A2R6NJ16"/>
<reference evidence="2 3" key="1">
    <citation type="submission" date="2018-02" db="EMBL/GenBank/DDBJ databases">
        <title>Genome sequence of the basidiomycete white-rot fungus Phlebia centrifuga.</title>
        <authorList>
            <person name="Granchi Z."/>
            <person name="Peng M."/>
            <person name="de Vries R.P."/>
            <person name="Hilden K."/>
            <person name="Makela M.R."/>
            <person name="Grigoriev I."/>
            <person name="Riley R."/>
        </authorList>
    </citation>
    <scope>NUCLEOTIDE SEQUENCE [LARGE SCALE GENOMIC DNA]</scope>
    <source>
        <strain evidence="2 3">FBCC195</strain>
    </source>
</reference>
<keyword evidence="3" id="KW-1185">Reference proteome</keyword>